<evidence type="ECO:0000313" key="2">
    <source>
        <dbReference type="EMBL" id="PSL38050.1"/>
    </source>
</evidence>
<comment type="caution">
    <text evidence="2">The sequence shown here is derived from an EMBL/GenBank/DDBJ whole genome shotgun (WGS) entry which is preliminary data.</text>
</comment>
<dbReference type="EMBL" id="PYAU01000001">
    <property type="protein sequence ID" value="PSL38050.1"/>
    <property type="molecule type" value="Genomic_DNA"/>
</dbReference>
<dbReference type="RefSeq" id="WP_106563116.1">
    <property type="nucleotide sequence ID" value="NZ_PYAU01000001.1"/>
</dbReference>
<dbReference type="EMBL" id="RZGY01000001">
    <property type="protein sequence ID" value="RUQ87390.1"/>
    <property type="molecule type" value="Genomic_DNA"/>
</dbReference>
<evidence type="ECO:0000313" key="5">
    <source>
        <dbReference type="Proteomes" id="UP000268291"/>
    </source>
</evidence>
<evidence type="ECO:0000313" key="3">
    <source>
        <dbReference type="EMBL" id="RUQ87390.1"/>
    </source>
</evidence>
<sequence>MRVVILGGTGAIGAATAVRLLSAGWTVDLTGRDPQAAPEELLAAGARFHRIERSDSAAIGRLVGDDTDLLVDLVAFTGPDVRALLPAMRGVGRTVVVSSRAVYVDPLGRHINGDEAPEFPIPISEDNATVPPAADDVDPFTREGYAPGKVAAEHAALESGLDVAVVRPSKVHGRFARNARTRTIAQQMTADAGAIEIADGGSIDHLTAAANVASLVQTVSDRRLSGVFNAADPDPLTALEIVEAIAAVVGWAGEIVPVDDAVGGRGHHPWRAANPIVLDMSKAATSGYVPRGTARDLLADEVRWVMRAR</sequence>
<feature type="domain" description="NAD-dependent epimerase/dehydratase" evidence="1">
    <location>
        <begin position="3"/>
        <end position="187"/>
    </location>
</feature>
<dbReference type="GO" id="GO:0004029">
    <property type="term" value="F:aldehyde dehydrogenase (NAD+) activity"/>
    <property type="evidence" value="ECO:0007669"/>
    <property type="project" value="TreeGrafter"/>
</dbReference>
<dbReference type="PANTHER" id="PTHR48079:SF6">
    <property type="entry name" value="NAD(P)-BINDING DOMAIN-CONTAINING PROTEIN-RELATED"/>
    <property type="match status" value="1"/>
</dbReference>
<dbReference type="InterPro" id="IPR036291">
    <property type="entry name" value="NAD(P)-bd_dom_sf"/>
</dbReference>
<gene>
    <name evidence="2" type="ORF">CLV49_1662</name>
    <name evidence="3" type="ORF">ELQ93_10890</name>
</gene>
<proteinExistence type="predicted"/>
<dbReference type="InterPro" id="IPR051783">
    <property type="entry name" value="NAD(P)-dependent_oxidoreduct"/>
</dbReference>
<evidence type="ECO:0000313" key="4">
    <source>
        <dbReference type="Proteomes" id="UP000241203"/>
    </source>
</evidence>
<dbReference type="InterPro" id="IPR001509">
    <property type="entry name" value="Epimerase_deHydtase"/>
</dbReference>
<accession>A0A2P8GVQ5</accession>
<dbReference type="SUPFAM" id="SSF51735">
    <property type="entry name" value="NAD(P)-binding Rossmann-fold domains"/>
    <property type="match status" value="1"/>
</dbReference>
<dbReference type="Pfam" id="PF01370">
    <property type="entry name" value="Epimerase"/>
    <property type="match status" value="1"/>
</dbReference>
<dbReference type="PANTHER" id="PTHR48079">
    <property type="entry name" value="PROTEIN YEEZ"/>
    <property type="match status" value="1"/>
</dbReference>
<dbReference type="Proteomes" id="UP000268291">
    <property type="component" value="Unassembled WGS sequence"/>
</dbReference>
<organism evidence="2 4">
    <name type="scientific">Labedella gwakjiensis</name>
    <dbReference type="NCBI Taxonomy" id="390269"/>
    <lineage>
        <taxon>Bacteria</taxon>
        <taxon>Bacillati</taxon>
        <taxon>Actinomycetota</taxon>
        <taxon>Actinomycetes</taxon>
        <taxon>Micrococcales</taxon>
        <taxon>Microbacteriaceae</taxon>
        <taxon>Labedella</taxon>
    </lineage>
</organism>
<dbReference type="AlphaFoldDB" id="A0A2P8GVQ5"/>
<dbReference type="GO" id="GO:0005737">
    <property type="term" value="C:cytoplasm"/>
    <property type="evidence" value="ECO:0007669"/>
    <property type="project" value="TreeGrafter"/>
</dbReference>
<evidence type="ECO:0000259" key="1">
    <source>
        <dbReference type="Pfam" id="PF01370"/>
    </source>
</evidence>
<keyword evidence="5" id="KW-1185">Reference proteome</keyword>
<dbReference type="Gene3D" id="3.40.50.720">
    <property type="entry name" value="NAD(P)-binding Rossmann-like Domain"/>
    <property type="match status" value="1"/>
</dbReference>
<reference evidence="2 4" key="1">
    <citation type="submission" date="2018-03" db="EMBL/GenBank/DDBJ databases">
        <title>Genomic Encyclopedia of Archaeal and Bacterial Type Strains, Phase II (KMG-II): from individual species to whole genera.</title>
        <authorList>
            <person name="Goeker M."/>
        </authorList>
    </citation>
    <scope>NUCLEOTIDE SEQUENCE [LARGE SCALE GENOMIC DNA]</scope>
    <source>
        <strain evidence="2 4">DSM 21548</strain>
    </source>
</reference>
<name>A0A2P8GVQ5_9MICO</name>
<protein>
    <submittedName>
        <fullName evidence="3">NAD-dependent epimerase/dehydratase family protein</fullName>
    </submittedName>
    <submittedName>
        <fullName evidence="2">Nucleoside-diphosphate-sugar epimerase</fullName>
    </submittedName>
</protein>
<reference evidence="3 5" key="2">
    <citation type="submission" date="2018-12" db="EMBL/GenBank/DDBJ databases">
        <authorList>
            <person name="hu s."/>
            <person name="Xu Y."/>
            <person name="Xu B."/>
            <person name="Li F."/>
        </authorList>
    </citation>
    <scope>NUCLEOTIDE SEQUENCE [LARGE SCALE GENOMIC DNA]</scope>
    <source>
        <strain evidence="3 5">KSW2-17</strain>
    </source>
</reference>
<dbReference type="OrthoDB" id="4820988at2"/>
<dbReference type="Proteomes" id="UP000241203">
    <property type="component" value="Unassembled WGS sequence"/>
</dbReference>